<dbReference type="HOGENOM" id="CLU_3365325_0_0_7"/>
<dbReference type="Proteomes" id="UP000002495">
    <property type="component" value="Chromosome"/>
</dbReference>
<organism evidence="1 2">
    <name type="scientific">Helicobacter hepaticus (strain ATCC 51449 / 3B1)</name>
    <dbReference type="NCBI Taxonomy" id="235279"/>
    <lineage>
        <taxon>Bacteria</taxon>
        <taxon>Pseudomonadati</taxon>
        <taxon>Campylobacterota</taxon>
        <taxon>Epsilonproteobacteria</taxon>
        <taxon>Campylobacterales</taxon>
        <taxon>Helicobacteraceae</taxon>
        <taxon>Helicobacter</taxon>
    </lineage>
</organism>
<accession>Q7VIW1</accession>
<proteinExistence type="predicted"/>
<gene>
    <name evidence="1" type="ordered locus">HH_0493</name>
</gene>
<dbReference type="KEGG" id="hhe:HH_0493"/>
<sequence>MEWAFYTHLPEKSSQKVENGLFYVKIYIQTLAGHI</sequence>
<evidence type="ECO:0000313" key="1">
    <source>
        <dbReference type="EMBL" id="AAP77090.1"/>
    </source>
</evidence>
<dbReference type="EMBL" id="AE017125">
    <property type="protein sequence ID" value="AAP77090.1"/>
    <property type="molecule type" value="Genomic_DNA"/>
</dbReference>
<reference evidence="1 2" key="1">
    <citation type="journal article" date="2003" name="Proc. Natl. Acad. Sci. U.S.A.">
        <title>The complete genome sequence of the carcinogenic bacterium Helicobacter hepaticus.</title>
        <authorList>
            <person name="Suerbaum S."/>
            <person name="Josenhans C."/>
            <person name="Sterzenbach T."/>
            <person name="Drescher B."/>
            <person name="Brandt P."/>
            <person name="Bell M."/>
            <person name="Droege M."/>
            <person name="Fartmann B."/>
            <person name="Fischer H.-P."/>
            <person name="Ge Z."/>
            <person name="Hoerster A."/>
            <person name="Holland R."/>
            <person name="Klein K."/>
            <person name="Koenig J."/>
            <person name="Macko L."/>
            <person name="Mendz G.L."/>
            <person name="Nyakatura G."/>
            <person name="Schauer D.B."/>
            <person name="Shen Z."/>
            <person name="Weber J."/>
            <person name="Frosch M."/>
            <person name="Fox J.G."/>
        </authorList>
    </citation>
    <scope>NUCLEOTIDE SEQUENCE [LARGE SCALE GENOMIC DNA]</scope>
    <source>
        <strain evidence="2">ATCC 51449 / 3B1</strain>
    </source>
</reference>
<evidence type="ECO:0000313" key="2">
    <source>
        <dbReference type="Proteomes" id="UP000002495"/>
    </source>
</evidence>
<keyword evidence="2" id="KW-1185">Reference proteome</keyword>
<dbReference type="STRING" id="235279.HH_0493"/>
<name>Q7VIW1_HELHP</name>
<protein>
    <submittedName>
        <fullName evidence="1">Uncharacterized protein</fullName>
    </submittedName>
</protein>
<dbReference type="AlphaFoldDB" id="Q7VIW1"/>